<dbReference type="EMBL" id="HBII01002631">
    <property type="protein sequence ID" value="CAE0342285.1"/>
    <property type="molecule type" value="Transcribed_RNA"/>
</dbReference>
<dbReference type="InterPro" id="IPR016135">
    <property type="entry name" value="UBQ-conjugating_enzyme/RWD"/>
</dbReference>
<dbReference type="PANTHER" id="PTHR24068">
    <property type="entry name" value="UBIQUITIN-CONJUGATING ENZYME E2"/>
    <property type="match status" value="1"/>
</dbReference>
<name>A0A7S3J0C0_9SPIT</name>
<feature type="domain" description="UBC core" evidence="1">
    <location>
        <begin position="1"/>
        <end position="164"/>
    </location>
</feature>
<sequence length="183" mass="21230">MFKTKAIREINSLRDSEFCQVLTKFKNMNDPVIIRINVNEERTKTEFECEESTNIGRNPYEGGFFLLELILGNTYPNTVPTVIFKTPIIHANISEKDGYICLDALNGWNSITNNILDNVIRPIVELLANPNFEDKIHSNNTEVPYDDYKKIRDHVREHATLEKSNKQFELIQDRIERDNELAG</sequence>
<dbReference type="PROSITE" id="PS50127">
    <property type="entry name" value="UBC_2"/>
    <property type="match status" value="1"/>
</dbReference>
<dbReference type="SUPFAM" id="SSF54495">
    <property type="entry name" value="UBC-like"/>
    <property type="match status" value="1"/>
</dbReference>
<dbReference type="SMART" id="SM00212">
    <property type="entry name" value="UBCc"/>
    <property type="match status" value="1"/>
</dbReference>
<organism evidence="2">
    <name type="scientific">Euplotes harpa</name>
    <dbReference type="NCBI Taxonomy" id="151035"/>
    <lineage>
        <taxon>Eukaryota</taxon>
        <taxon>Sar</taxon>
        <taxon>Alveolata</taxon>
        <taxon>Ciliophora</taxon>
        <taxon>Intramacronucleata</taxon>
        <taxon>Spirotrichea</taxon>
        <taxon>Hypotrichia</taxon>
        <taxon>Euplotida</taxon>
        <taxon>Euplotidae</taxon>
        <taxon>Euplotes</taxon>
    </lineage>
</organism>
<dbReference type="Gene3D" id="3.10.110.10">
    <property type="entry name" value="Ubiquitin Conjugating Enzyme"/>
    <property type="match status" value="1"/>
</dbReference>
<evidence type="ECO:0000313" key="2">
    <source>
        <dbReference type="EMBL" id="CAE0342285.1"/>
    </source>
</evidence>
<dbReference type="InterPro" id="IPR000608">
    <property type="entry name" value="UBC"/>
</dbReference>
<proteinExistence type="predicted"/>
<gene>
    <name evidence="2" type="ORF">EHAR0213_LOCUS1192</name>
</gene>
<reference evidence="2" key="1">
    <citation type="submission" date="2021-01" db="EMBL/GenBank/DDBJ databases">
        <authorList>
            <person name="Corre E."/>
            <person name="Pelletier E."/>
            <person name="Niang G."/>
            <person name="Scheremetjew M."/>
            <person name="Finn R."/>
            <person name="Kale V."/>
            <person name="Holt S."/>
            <person name="Cochrane G."/>
            <person name="Meng A."/>
            <person name="Brown T."/>
            <person name="Cohen L."/>
        </authorList>
    </citation>
    <scope>NUCLEOTIDE SEQUENCE</scope>
    <source>
        <strain evidence="2">FSP1.4</strain>
    </source>
</reference>
<dbReference type="Pfam" id="PF00179">
    <property type="entry name" value="UQ_con"/>
    <property type="match status" value="1"/>
</dbReference>
<accession>A0A7S3J0C0</accession>
<dbReference type="AlphaFoldDB" id="A0A7S3J0C0"/>
<evidence type="ECO:0000259" key="1">
    <source>
        <dbReference type="PROSITE" id="PS50127"/>
    </source>
</evidence>
<protein>
    <recommendedName>
        <fullName evidence="1">UBC core domain-containing protein</fullName>
    </recommendedName>
</protein>